<keyword evidence="7" id="KW-0067">ATP-binding</keyword>
<dbReference type="AlphaFoldDB" id="A0A4R1K8K6"/>
<dbReference type="InterPro" id="IPR035965">
    <property type="entry name" value="PAS-like_dom_sf"/>
</dbReference>
<dbReference type="NCBIfam" id="TIGR00229">
    <property type="entry name" value="sensory_box"/>
    <property type="match status" value="2"/>
</dbReference>
<dbReference type="GO" id="GO:0005524">
    <property type="term" value="F:ATP binding"/>
    <property type="evidence" value="ECO:0007669"/>
    <property type="project" value="UniProtKB-KW"/>
</dbReference>
<dbReference type="InterPro" id="IPR000700">
    <property type="entry name" value="PAS-assoc_C"/>
</dbReference>
<dbReference type="RefSeq" id="WP_132874368.1">
    <property type="nucleotide sequence ID" value="NZ_JAJUHT010000006.1"/>
</dbReference>
<dbReference type="PANTHER" id="PTHR24421:SF10">
    <property type="entry name" value="NITRATE_NITRITE SENSOR PROTEIN NARQ"/>
    <property type="match status" value="1"/>
</dbReference>
<evidence type="ECO:0000313" key="12">
    <source>
        <dbReference type="Proteomes" id="UP000294614"/>
    </source>
</evidence>
<dbReference type="PROSITE" id="PS50112">
    <property type="entry name" value="PAS"/>
    <property type="match status" value="2"/>
</dbReference>
<evidence type="ECO:0000256" key="7">
    <source>
        <dbReference type="ARBA" id="ARBA00022840"/>
    </source>
</evidence>
<dbReference type="CDD" id="cd16917">
    <property type="entry name" value="HATPase_UhpB-NarQ-NarX-like"/>
    <property type="match status" value="1"/>
</dbReference>
<proteinExistence type="predicted"/>
<comment type="caution">
    <text evidence="11">The sequence shown here is derived from an EMBL/GenBank/DDBJ whole genome shotgun (WGS) entry which is preliminary data.</text>
</comment>
<keyword evidence="6" id="KW-0418">Kinase</keyword>
<dbReference type="PANTHER" id="PTHR24421">
    <property type="entry name" value="NITRATE/NITRITE SENSOR PROTEIN NARX-RELATED"/>
    <property type="match status" value="1"/>
</dbReference>
<accession>A0A4R1K8K6</accession>
<feature type="domain" description="PAC" evidence="10">
    <location>
        <begin position="99"/>
        <end position="151"/>
    </location>
</feature>
<evidence type="ECO:0000313" key="11">
    <source>
        <dbReference type="EMBL" id="TCK59459.1"/>
    </source>
</evidence>
<dbReference type="InterPro" id="IPR000014">
    <property type="entry name" value="PAS"/>
</dbReference>
<dbReference type="Pfam" id="PF07730">
    <property type="entry name" value="HisKA_3"/>
    <property type="match status" value="1"/>
</dbReference>
<dbReference type="GO" id="GO:0000155">
    <property type="term" value="F:phosphorelay sensor kinase activity"/>
    <property type="evidence" value="ECO:0007669"/>
    <property type="project" value="InterPro"/>
</dbReference>
<gene>
    <name evidence="11" type="ORF">C8D98_2393</name>
</gene>
<dbReference type="Gene3D" id="3.30.565.10">
    <property type="entry name" value="Histidine kinase-like ATPase, C-terminal domain"/>
    <property type="match status" value="1"/>
</dbReference>
<protein>
    <recommendedName>
        <fullName evidence="2">histidine kinase</fullName>
        <ecNumber evidence="2">2.7.13.3</ecNumber>
    </recommendedName>
</protein>
<feature type="domain" description="PAC" evidence="10">
    <location>
        <begin position="222"/>
        <end position="272"/>
    </location>
</feature>
<evidence type="ECO:0000256" key="8">
    <source>
        <dbReference type="ARBA" id="ARBA00023012"/>
    </source>
</evidence>
<dbReference type="SUPFAM" id="SSF55785">
    <property type="entry name" value="PYP-like sensor domain (PAS domain)"/>
    <property type="match status" value="2"/>
</dbReference>
<sequence length="482" mass="53800">MTDAEIIEGLRQEISMVKAAYNELLNDERRKMLMLDDVPLGEIVLDPDSRMIGVNKGFEEFLGYSREEFLSMRFHDLLAEGVDIHESIFPVFKRTGIVKNITWKMKKKNGDVITVLLYGRAVYDADGNFAQARGIILNITDRVNADEALKKSEQEKALILDVMSDCIIYYDTDMRVIWANRVASKLSGIPVENIAGKYCYEICHKEKGFCRGCPVGHPMMSKEPQSGEVRAAGMVFHILTHPVLSEKGDFVGLVQVIRDITEQKMLERQILEMLSNERKKIGNDLHDGLGQVLTGISFLATALQQELKHKLPSESSSASDIVEYTKKALNMMRSVINGLCPVSEDEQGLMSALENMASGVEKIYGIKCGYVCRKPVIIADYEVCNHLYFIAHEAMTNAVKHSGCSQINIFITKNFDQLRLEISDNGVGMADCRKSLNGQGLRIMKYRASIIGADIDIINNISGGTSVIATMKVPHGEESDEQ</sequence>
<name>A0A4R1K8K6_9BACT</name>
<evidence type="ECO:0000256" key="4">
    <source>
        <dbReference type="ARBA" id="ARBA00022679"/>
    </source>
</evidence>
<dbReference type="GO" id="GO:0016020">
    <property type="term" value="C:membrane"/>
    <property type="evidence" value="ECO:0007669"/>
    <property type="project" value="InterPro"/>
</dbReference>
<keyword evidence="5" id="KW-0547">Nucleotide-binding</keyword>
<dbReference type="SUPFAM" id="SSF55874">
    <property type="entry name" value="ATPase domain of HSP90 chaperone/DNA topoisomerase II/histidine kinase"/>
    <property type="match status" value="1"/>
</dbReference>
<evidence type="ECO:0000256" key="1">
    <source>
        <dbReference type="ARBA" id="ARBA00000085"/>
    </source>
</evidence>
<dbReference type="InterPro" id="IPR011712">
    <property type="entry name" value="Sig_transdc_His_kin_sub3_dim/P"/>
</dbReference>
<evidence type="ECO:0000256" key="6">
    <source>
        <dbReference type="ARBA" id="ARBA00022777"/>
    </source>
</evidence>
<dbReference type="Pfam" id="PF13426">
    <property type="entry name" value="PAS_9"/>
    <property type="match status" value="1"/>
</dbReference>
<reference evidence="11 12" key="1">
    <citation type="submission" date="2019-03" db="EMBL/GenBank/DDBJ databases">
        <title>Genomic Encyclopedia of Type Strains, Phase IV (KMG-IV): sequencing the most valuable type-strain genomes for metagenomic binning, comparative biology and taxonomic classification.</title>
        <authorList>
            <person name="Goeker M."/>
        </authorList>
    </citation>
    <scope>NUCLEOTIDE SEQUENCE [LARGE SCALE GENOMIC DNA]</scope>
    <source>
        <strain evidence="11 12">DSM 24984</strain>
    </source>
</reference>
<dbReference type="SMART" id="SM00086">
    <property type="entry name" value="PAC"/>
    <property type="match status" value="2"/>
</dbReference>
<dbReference type="Proteomes" id="UP000294614">
    <property type="component" value="Unassembled WGS sequence"/>
</dbReference>
<comment type="catalytic activity">
    <reaction evidence="1">
        <text>ATP + protein L-histidine = ADP + protein N-phospho-L-histidine.</text>
        <dbReference type="EC" id="2.7.13.3"/>
    </reaction>
</comment>
<feature type="domain" description="PAS" evidence="9">
    <location>
        <begin position="152"/>
        <end position="206"/>
    </location>
</feature>
<dbReference type="InterPro" id="IPR001610">
    <property type="entry name" value="PAC"/>
</dbReference>
<dbReference type="Pfam" id="PF08448">
    <property type="entry name" value="PAS_4"/>
    <property type="match status" value="1"/>
</dbReference>
<dbReference type="EC" id="2.7.13.3" evidence="2"/>
<evidence type="ECO:0000256" key="3">
    <source>
        <dbReference type="ARBA" id="ARBA00022553"/>
    </source>
</evidence>
<evidence type="ECO:0000259" key="9">
    <source>
        <dbReference type="PROSITE" id="PS50112"/>
    </source>
</evidence>
<dbReference type="CDD" id="cd00130">
    <property type="entry name" value="PAS"/>
    <property type="match status" value="1"/>
</dbReference>
<dbReference type="InterPro" id="IPR003594">
    <property type="entry name" value="HATPase_dom"/>
</dbReference>
<keyword evidence="3" id="KW-0597">Phosphoprotein</keyword>
<keyword evidence="8" id="KW-0902">Two-component regulatory system</keyword>
<evidence type="ECO:0000259" key="10">
    <source>
        <dbReference type="PROSITE" id="PS50113"/>
    </source>
</evidence>
<dbReference type="Pfam" id="PF02518">
    <property type="entry name" value="HATPase_c"/>
    <property type="match status" value="1"/>
</dbReference>
<dbReference type="OrthoDB" id="9797605at2"/>
<feature type="domain" description="PAS" evidence="9">
    <location>
        <begin position="27"/>
        <end position="71"/>
    </location>
</feature>
<dbReference type="Gene3D" id="3.30.450.20">
    <property type="entry name" value="PAS domain"/>
    <property type="match status" value="2"/>
</dbReference>
<evidence type="ECO:0000256" key="5">
    <source>
        <dbReference type="ARBA" id="ARBA00022741"/>
    </source>
</evidence>
<dbReference type="InterPro" id="IPR013656">
    <property type="entry name" value="PAS_4"/>
</dbReference>
<dbReference type="EMBL" id="SMGG01000006">
    <property type="protein sequence ID" value="TCK59459.1"/>
    <property type="molecule type" value="Genomic_DNA"/>
</dbReference>
<dbReference type="Gene3D" id="1.20.5.1930">
    <property type="match status" value="1"/>
</dbReference>
<dbReference type="SMART" id="SM00091">
    <property type="entry name" value="PAS"/>
    <property type="match status" value="2"/>
</dbReference>
<keyword evidence="4" id="KW-0808">Transferase</keyword>
<dbReference type="InterPro" id="IPR050482">
    <property type="entry name" value="Sensor_HK_TwoCompSys"/>
</dbReference>
<evidence type="ECO:0000256" key="2">
    <source>
        <dbReference type="ARBA" id="ARBA00012438"/>
    </source>
</evidence>
<dbReference type="GO" id="GO:0046983">
    <property type="term" value="F:protein dimerization activity"/>
    <property type="evidence" value="ECO:0007669"/>
    <property type="project" value="InterPro"/>
</dbReference>
<organism evidence="11 12">
    <name type="scientific">Seleniivibrio woodruffii</name>
    <dbReference type="NCBI Taxonomy" id="1078050"/>
    <lineage>
        <taxon>Bacteria</taxon>
        <taxon>Pseudomonadati</taxon>
        <taxon>Deferribacterota</taxon>
        <taxon>Deferribacteres</taxon>
        <taxon>Deferribacterales</taxon>
        <taxon>Geovibrionaceae</taxon>
        <taxon>Seleniivibrio</taxon>
    </lineage>
</organism>
<dbReference type="InterPro" id="IPR036890">
    <property type="entry name" value="HATPase_C_sf"/>
</dbReference>
<keyword evidence="12" id="KW-1185">Reference proteome</keyword>
<dbReference type="PROSITE" id="PS50113">
    <property type="entry name" value="PAC"/>
    <property type="match status" value="2"/>
</dbReference>
<dbReference type="SMART" id="SM00387">
    <property type="entry name" value="HATPase_c"/>
    <property type="match status" value="1"/>
</dbReference>